<dbReference type="Pfam" id="PF16327">
    <property type="entry name" value="CcmF_C"/>
    <property type="match status" value="1"/>
</dbReference>
<feature type="domain" description="Cytochrome c-type biogenesis protein CcmF C-terminal" evidence="2">
    <location>
        <begin position="191"/>
        <end position="267"/>
    </location>
</feature>
<keyword evidence="4" id="KW-1185">Reference proteome</keyword>
<evidence type="ECO:0000313" key="4">
    <source>
        <dbReference type="Proteomes" id="UP001177140"/>
    </source>
</evidence>
<feature type="transmembrane region" description="Helical" evidence="1">
    <location>
        <begin position="98"/>
        <end position="114"/>
    </location>
</feature>
<name>A0AA41VYK4_PAPNU</name>
<protein>
    <recommendedName>
        <fullName evidence="2">Cytochrome c-type biogenesis protein CcmF C-terminal domain-containing protein</fullName>
    </recommendedName>
</protein>
<evidence type="ECO:0000256" key="1">
    <source>
        <dbReference type="SAM" id="Phobius"/>
    </source>
</evidence>
<keyword evidence="1" id="KW-1133">Transmembrane helix</keyword>
<dbReference type="PANTHER" id="PTHR36010">
    <property type="entry name" value="CYTOCHROME C BIOGENESIS CCMF C-TERMINAL-LIKE MITOCHONDRIAL PROTEIN-RELATED"/>
    <property type="match status" value="1"/>
</dbReference>
<keyword evidence="1" id="KW-0812">Transmembrane</keyword>
<proteinExistence type="predicted"/>
<dbReference type="Proteomes" id="UP001177140">
    <property type="component" value="Unassembled WGS sequence"/>
</dbReference>
<comment type="caution">
    <text evidence="3">The sequence shown here is derived from an EMBL/GenBank/DDBJ whole genome shotgun (WGS) entry which is preliminary data.</text>
</comment>
<sequence>MVQLQNFFFFITSMVVLCGTAAPVLLKWFFSRDVSTGAPSFNGTIIPISISVFPLLVYLHSRKFIRSIDGAKSGVLVRASRPILLPYIIGRSSSKNRARNASFTFVPLLHFLLLESKGDLSYLESFCGVLCLLFFCTLFSLPRDRSAKRERARRMKIHLSHGGVCIFMLASYENGKLEQFLHRWMKNSEHKNFWLTMFPEKRYFFSIRETTSTTEVAIHTNLFTDLYASIGTGSSRTGGWYTTLMKLPFIFCIRIGFLLASSGGSRSLRILLKKEKLHWNRESRCYAAFSREVNDLEGISKKLRRLFLELFHKQIFPSTPITSFSLFLSYIVITPLMIGFEKDFSCHSHLGSIRIPLLFPSPTEPFPRNEKEDGTLELYYLSAYCLPKILLLQLVGRRVIQISRVFCGFPMLQLLYQFDRSGMDRLNILLGSPVLTLLCGIHSRSALGITSSSGWNSSQNSTTSPTSLPLTVSRTSIETEWFHVLSSIGYSFLFVSLFPILVSICSKD</sequence>
<dbReference type="PANTHER" id="PTHR36010:SF1">
    <property type="entry name" value="CYTOCHROME C BIOGENESIS CCMF C-TERMINAL-LIKE MITOCHONDRIAL PROTEIN-RELATED"/>
    <property type="match status" value="1"/>
</dbReference>
<feature type="transmembrane region" description="Helical" evidence="1">
    <location>
        <begin position="41"/>
        <end position="59"/>
    </location>
</feature>
<feature type="transmembrane region" description="Helical" evidence="1">
    <location>
        <begin position="247"/>
        <end position="268"/>
    </location>
</feature>
<gene>
    <name evidence="3" type="ORF">MKW94_021607</name>
</gene>
<dbReference type="GO" id="GO:0017004">
    <property type="term" value="P:cytochrome complex assembly"/>
    <property type="evidence" value="ECO:0007669"/>
    <property type="project" value="InterPro"/>
</dbReference>
<keyword evidence="1" id="KW-0472">Membrane</keyword>
<dbReference type="PRINTS" id="PR01414">
    <property type="entry name" value="CCMBBIOGNSIS"/>
</dbReference>
<feature type="transmembrane region" description="Helical" evidence="1">
    <location>
        <begin position="321"/>
        <end position="340"/>
    </location>
</feature>
<feature type="transmembrane region" description="Helical" evidence="1">
    <location>
        <begin position="7"/>
        <end position="29"/>
    </location>
</feature>
<dbReference type="AlphaFoldDB" id="A0AA41VYK4"/>
<feature type="transmembrane region" description="Helical" evidence="1">
    <location>
        <begin position="481"/>
        <end position="502"/>
    </location>
</feature>
<feature type="transmembrane region" description="Helical" evidence="1">
    <location>
        <begin position="120"/>
        <end position="141"/>
    </location>
</feature>
<accession>A0AA41VYK4</accession>
<reference evidence="3" key="1">
    <citation type="submission" date="2022-03" db="EMBL/GenBank/DDBJ databases">
        <title>A functionally conserved STORR gene fusion in Papaver species that diverged 16.8 million years ago.</title>
        <authorList>
            <person name="Catania T."/>
        </authorList>
    </citation>
    <scope>NUCLEOTIDE SEQUENCE</scope>
    <source>
        <strain evidence="3">S-191538</strain>
    </source>
</reference>
<dbReference type="InterPro" id="IPR032523">
    <property type="entry name" value="CcmF_C"/>
</dbReference>
<organism evidence="3 4">
    <name type="scientific">Papaver nudicaule</name>
    <name type="common">Iceland poppy</name>
    <dbReference type="NCBI Taxonomy" id="74823"/>
    <lineage>
        <taxon>Eukaryota</taxon>
        <taxon>Viridiplantae</taxon>
        <taxon>Streptophyta</taxon>
        <taxon>Embryophyta</taxon>
        <taxon>Tracheophyta</taxon>
        <taxon>Spermatophyta</taxon>
        <taxon>Magnoliopsida</taxon>
        <taxon>Ranunculales</taxon>
        <taxon>Papaveraceae</taxon>
        <taxon>Papaveroideae</taxon>
        <taxon>Papaver</taxon>
    </lineage>
</organism>
<evidence type="ECO:0000259" key="2">
    <source>
        <dbReference type="Pfam" id="PF16327"/>
    </source>
</evidence>
<evidence type="ECO:0000313" key="3">
    <source>
        <dbReference type="EMBL" id="MCL7049910.1"/>
    </source>
</evidence>
<dbReference type="EMBL" id="JAJJMA010321528">
    <property type="protein sequence ID" value="MCL7049910.1"/>
    <property type="molecule type" value="Genomic_DNA"/>
</dbReference>
<dbReference type="InterPro" id="IPR044955">
    <property type="entry name" value="CCMFC"/>
</dbReference>